<evidence type="ECO:0000256" key="4">
    <source>
        <dbReference type="ARBA" id="ARBA00012591"/>
    </source>
</evidence>
<dbReference type="AlphaFoldDB" id="A0A644XVH0"/>
<sequence>MKIDNIMESIELALKQNHQVSLTDATTAQLHDALSGVVMAEIADRWYESRHAHERTREAYYFSAEYLVGRTIYNNLFVTELLPEVKQAFAERGLDLAIFEDIEDAALGNGGLGRLAACFLDSAATLNLPLDGYGIRYKYGLFKQSFADGFQVESADDWQRFGDPWSRRRDTHEMLVSFADVTVRAVAYDMPVIGYETDNIGTLRLWQSEAISEFDFKLFNDQEYALAVLEKNAVEDITRVLYPNDSTEAGKKLRLKQQYFLSSASLQDILYRFKRESRPIDQFAEFVAIQLNDTHPTVSIPELIRLLMKDGISFDRAFAIAGKTFSYTNHTVMAEALEKWDVNLFKSVLPEIFDIIYQINAKLCGELMARKMDCTKMSIIQGKMIHMANLAVYCSRFVNGVAALHTEILKHDVLKDWYAVYPERFQNKTNGITQRRWLGLCNPELCAFLDERVGKGYLTDLEQVVKLKEHLSDADVLAFNELKREKKAQLSRYIHEHEGVYLPPDFIFDVQVKRMHEYKRQLLNAFGILDSYYGIKDGRISNFTPTAYIFGAKAAPGYIRAKAIIKYINELGKMINADPEMADKMRVVFVQNYNCSYAEHIIPAADVSEQISPAGTEASGTGNMKLMLNGAVTLGTYDGANVEIVEQAGAENNYIFGASVQELNELRSHYVPKTIYDYEPRVRRVVDSLIDGTLSDDNSGAFADLHRALLTGNDWQKADYYFVLYEMLSFCERRMELNCEYRDRIAFGRKCLVNIASSAKFSSDRTIREYAQDIWHIEKLPPVEVNTLF</sequence>
<dbReference type="GO" id="GO:0005980">
    <property type="term" value="P:glycogen catabolic process"/>
    <property type="evidence" value="ECO:0007669"/>
    <property type="project" value="TreeGrafter"/>
</dbReference>
<gene>
    <name evidence="10" type="primary">malP_5</name>
    <name evidence="10" type="ORF">SDC9_66506</name>
</gene>
<dbReference type="NCBIfam" id="TIGR02093">
    <property type="entry name" value="P_ylase"/>
    <property type="match status" value="1"/>
</dbReference>
<comment type="catalytic activity">
    <reaction evidence="1">
        <text>[(1-&gt;4)-alpha-D-glucosyl](n) + phosphate = [(1-&gt;4)-alpha-D-glucosyl](n-1) + alpha-D-glucose 1-phosphate</text>
        <dbReference type="Rhea" id="RHEA:41732"/>
        <dbReference type="Rhea" id="RHEA-COMP:9584"/>
        <dbReference type="Rhea" id="RHEA-COMP:9586"/>
        <dbReference type="ChEBI" id="CHEBI:15444"/>
        <dbReference type="ChEBI" id="CHEBI:43474"/>
        <dbReference type="ChEBI" id="CHEBI:58601"/>
        <dbReference type="EC" id="2.4.1.1"/>
    </reaction>
</comment>
<keyword evidence="5" id="KW-0021">Allosteric enzyme</keyword>
<evidence type="ECO:0000256" key="7">
    <source>
        <dbReference type="ARBA" id="ARBA00022679"/>
    </source>
</evidence>
<evidence type="ECO:0000256" key="3">
    <source>
        <dbReference type="ARBA" id="ARBA00006047"/>
    </source>
</evidence>
<reference evidence="10" key="1">
    <citation type="submission" date="2019-08" db="EMBL/GenBank/DDBJ databases">
        <authorList>
            <person name="Kucharzyk K."/>
            <person name="Murdoch R.W."/>
            <person name="Higgins S."/>
            <person name="Loffler F."/>
        </authorList>
    </citation>
    <scope>NUCLEOTIDE SEQUENCE</scope>
</reference>
<evidence type="ECO:0000256" key="6">
    <source>
        <dbReference type="ARBA" id="ARBA00022676"/>
    </source>
</evidence>
<dbReference type="FunFam" id="3.40.50.2000:FF:000807">
    <property type="entry name" value="Alpha-glucan phosphorylase 2, cytosolic"/>
    <property type="match status" value="1"/>
</dbReference>
<evidence type="ECO:0000256" key="5">
    <source>
        <dbReference type="ARBA" id="ARBA00022533"/>
    </source>
</evidence>
<dbReference type="PIRSF" id="PIRSF000460">
    <property type="entry name" value="Pprylas_GlgP"/>
    <property type="match status" value="1"/>
</dbReference>
<evidence type="ECO:0000256" key="1">
    <source>
        <dbReference type="ARBA" id="ARBA00001275"/>
    </source>
</evidence>
<dbReference type="InterPro" id="IPR000811">
    <property type="entry name" value="Glyco_trans_35"/>
</dbReference>
<keyword evidence="9" id="KW-0119">Carbohydrate metabolism</keyword>
<dbReference type="FunFam" id="3.40.50.2000:FF:000003">
    <property type="entry name" value="Alpha-1,4 glucan phosphorylase"/>
    <property type="match status" value="1"/>
</dbReference>
<keyword evidence="8" id="KW-0663">Pyridoxal phosphate</keyword>
<evidence type="ECO:0000256" key="9">
    <source>
        <dbReference type="ARBA" id="ARBA00023277"/>
    </source>
</evidence>
<dbReference type="PANTHER" id="PTHR11468">
    <property type="entry name" value="GLYCOGEN PHOSPHORYLASE"/>
    <property type="match status" value="1"/>
</dbReference>
<dbReference type="GO" id="GO:0005737">
    <property type="term" value="C:cytoplasm"/>
    <property type="evidence" value="ECO:0007669"/>
    <property type="project" value="TreeGrafter"/>
</dbReference>
<dbReference type="InterPro" id="IPR035090">
    <property type="entry name" value="Pyridoxal_P_attach_site"/>
</dbReference>
<accession>A0A644XVH0</accession>
<dbReference type="GO" id="GO:0030170">
    <property type="term" value="F:pyridoxal phosphate binding"/>
    <property type="evidence" value="ECO:0007669"/>
    <property type="project" value="InterPro"/>
</dbReference>
<dbReference type="PROSITE" id="PS00102">
    <property type="entry name" value="PHOSPHORYLASE"/>
    <property type="match status" value="1"/>
</dbReference>
<keyword evidence="6 10" id="KW-0328">Glycosyltransferase</keyword>
<dbReference type="GO" id="GO:0008184">
    <property type="term" value="F:glycogen phosphorylase activity"/>
    <property type="evidence" value="ECO:0007669"/>
    <property type="project" value="InterPro"/>
</dbReference>
<evidence type="ECO:0000313" key="10">
    <source>
        <dbReference type="EMBL" id="MPM20079.1"/>
    </source>
</evidence>
<proteinExistence type="inferred from homology"/>
<comment type="similarity">
    <text evidence="3">Belongs to the glycogen phosphorylase family.</text>
</comment>
<keyword evidence="7 10" id="KW-0808">Transferase</keyword>
<dbReference type="Gene3D" id="3.40.50.2000">
    <property type="entry name" value="Glycogen Phosphorylase B"/>
    <property type="match status" value="2"/>
</dbReference>
<dbReference type="EMBL" id="VSSQ01003306">
    <property type="protein sequence ID" value="MPM20079.1"/>
    <property type="molecule type" value="Genomic_DNA"/>
</dbReference>
<organism evidence="10">
    <name type="scientific">bioreactor metagenome</name>
    <dbReference type="NCBI Taxonomy" id="1076179"/>
    <lineage>
        <taxon>unclassified sequences</taxon>
        <taxon>metagenomes</taxon>
        <taxon>ecological metagenomes</taxon>
    </lineage>
</organism>
<dbReference type="InterPro" id="IPR011833">
    <property type="entry name" value="Glycg_phsphrylas"/>
</dbReference>
<evidence type="ECO:0000256" key="2">
    <source>
        <dbReference type="ARBA" id="ARBA00001933"/>
    </source>
</evidence>
<name>A0A644XVH0_9ZZZZ</name>
<comment type="caution">
    <text evidence="10">The sequence shown here is derived from an EMBL/GenBank/DDBJ whole genome shotgun (WGS) entry which is preliminary data.</text>
</comment>
<dbReference type="Pfam" id="PF00343">
    <property type="entry name" value="Phosphorylase"/>
    <property type="match status" value="1"/>
</dbReference>
<dbReference type="CDD" id="cd04300">
    <property type="entry name" value="GT35_Glycogen_Phosphorylase"/>
    <property type="match status" value="1"/>
</dbReference>
<dbReference type="EC" id="2.4.1.1" evidence="4"/>
<dbReference type="SUPFAM" id="SSF53756">
    <property type="entry name" value="UDP-Glycosyltransferase/glycogen phosphorylase"/>
    <property type="match status" value="1"/>
</dbReference>
<comment type="cofactor">
    <cofactor evidence="2">
        <name>pyridoxal 5'-phosphate</name>
        <dbReference type="ChEBI" id="CHEBI:597326"/>
    </cofactor>
</comment>
<dbReference type="PANTHER" id="PTHR11468:SF3">
    <property type="entry name" value="GLYCOGEN PHOSPHORYLASE, LIVER FORM"/>
    <property type="match status" value="1"/>
</dbReference>
<evidence type="ECO:0000256" key="8">
    <source>
        <dbReference type="ARBA" id="ARBA00022898"/>
    </source>
</evidence>
<protein>
    <recommendedName>
        <fullName evidence="4">glycogen phosphorylase</fullName>
        <ecNumber evidence="4">2.4.1.1</ecNumber>
    </recommendedName>
</protein>